<sequence length="201" mass="22631">MDISTTSAVPLRDRNKTKTREAIMAAVARRLENDGLAQLSFTEIAREADVGESTVYRYYPNKEVLLEAFWDWAPQAIQRDSYPQNFHELESRLSADFVRFDQREPLIRGMLASPQGRSARMHTAAARQQAFRQLVANEVGDVPDPDRDRLCAAIQLLYSATTWATFKDYWNMDGAEAGKAASAAIAGLLDHARRTLRAPQD</sequence>
<dbReference type="Proteomes" id="UP000184339">
    <property type="component" value="Unassembled WGS sequence"/>
</dbReference>
<dbReference type="PANTHER" id="PTHR30055">
    <property type="entry name" value="HTH-TYPE TRANSCRIPTIONAL REGULATOR RUTR"/>
    <property type="match status" value="1"/>
</dbReference>
<feature type="DNA-binding region" description="H-T-H motif" evidence="4">
    <location>
        <begin position="40"/>
        <end position="59"/>
    </location>
</feature>
<evidence type="ECO:0000313" key="6">
    <source>
        <dbReference type="EMBL" id="SHN31231.1"/>
    </source>
</evidence>
<dbReference type="GO" id="GO:0000976">
    <property type="term" value="F:transcription cis-regulatory region binding"/>
    <property type="evidence" value="ECO:0007669"/>
    <property type="project" value="TreeGrafter"/>
</dbReference>
<reference evidence="7" key="1">
    <citation type="submission" date="2016-11" db="EMBL/GenBank/DDBJ databases">
        <authorList>
            <person name="Varghese N."/>
            <person name="Submissions S."/>
        </authorList>
    </citation>
    <scope>NUCLEOTIDE SEQUENCE [LARGE SCALE GENOMIC DNA]</scope>
    <source>
        <strain evidence="7">Sac-22</strain>
    </source>
</reference>
<keyword evidence="2 4" id="KW-0238">DNA-binding</keyword>
<evidence type="ECO:0000313" key="7">
    <source>
        <dbReference type="Proteomes" id="UP000184339"/>
    </source>
</evidence>
<organism evidence="6 7">
    <name type="scientific">Duganella sacchari</name>
    <dbReference type="NCBI Taxonomy" id="551987"/>
    <lineage>
        <taxon>Bacteria</taxon>
        <taxon>Pseudomonadati</taxon>
        <taxon>Pseudomonadota</taxon>
        <taxon>Betaproteobacteria</taxon>
        <taxon>Burkholderiales</taxon>
        <taxon>Oxalobacteraceae</taxon>
        <taxon>Telluria group</taxon>
        <taxon>Duganella</taxon>
    </lineage>
</organism>
<dbReference type="InterPro" id="IPR009057">
    <property type="entry name" value="Homeodomain-like_sf"/>
</dbReference>
<dbReference type="PROSITE" id="PS50977">
    <property type="entry name" value="HTH_TETR_2"/>
    <property type="match status" value="1"/>
</dbReference>
<dbReference type="Gene3D" id="1.10.357.10">
    <property type="entry name" value="Tetracycline Repressor, domain 2"/>
    <property type="match status" value="1"/>
</dbReference>
<gene>
    <name evidence="6" type="ORF">SAMN05192549_107148</name>
</gene>
<dbReference type="AlphaFoldDB" id="A0A1M7QJ39"/>
<dbReference type="InterPro" id="IPR050109">
    <property type="entry name" value="HTH-type_TetR-like_transc_reg"/>
</dbReference>
<keyword evidence="1" id="KW-0805">Transcription regulation</keyword>
<dbReference type="STRING" id="551987.SAMN05192549_107148"/>
<dbReference type="GO" id="GO:0003700">
    <property type="term" value="F:DNA-binding transcription factor activity"/>
    <property type="evidence" value="ECO:0007669"/>
    <property type="project" value="TreeGrafter"/>
</dbReference>
<accession>A0A1M7QJ39</accession>
<dbReference type="RefSeq" id="WP_072786407.1">
    <property type="nucleotide sequence ID" value="NZ_FRCX01000007.1"/>
</dbReference>
<keyword evidence="7" id="KW-1185">Reference proteome</keyword>
<proteinExistence type="predicted"/>
<evidence type="ECO:0000256" key="4">
    <source>
        <dbReference type="PROSITE-ProRule" id="PRU00335"/>
    </source>
</evidence>
<dbReference type="EMBL" id="FRCX01000007">
    <property type="protein sequence ID" value="SHN31231.1"/>
    <property type="molecule type" value="Genomic_DNA"/>
</dbReference>
<dbReference type="PANTHER" id="PTHR30055:SF234">
    <property type="entry name" value="HTH-TYPE TRANSCRIPTIONAL REGULATOR BETI"/>
    <property type="match status" value="1"/>
</dbReference>
<protein>
    <submittedName>
        <fullName evidence="6">DNA-binding transcriptional regulator, AcrR family</fullName>
    </submittedName>
</protein>
<evidence type="ECO:0000259" key="5">
    <source>
        <dbReference type="PROSITE" id="PS50977"/>
    </source>
</evidence>
<dbReference type="InterPro" id="IPR001647">
    <property type="entry name" value="HTH_TetR"/>
</dbReference>
<name>A0A1M7QJ39_9BURK</name>
<dbReference type="PRINTS" id="PR00455">
    <property type="entry name" value="HTHTETR"/>
</dbReference>
<evidence type="ECO:0000256" key="2">
    <source>
        <dbReference type="ARBA" id="ARBA00023125"/>
    </source>
</evidence>
<dbReference type="Pfam" id="PF00440">
    <property type="entry name" value="TetR_N"/>
    <property type="match status" value="1"/>
</dbReference>
<keyword evidence="3" id="KW-0804">Transcription</keyword>
<dbReference type="SUPFAM" id="SSF46689">
    <property type="entry name" value="Homeodomain-like"/>
    <property type="match status" value="1"/>
</dbReference>
<feature type="domain" description="HTH tetR-type" evidence="5">
    <location>
        <begin position="17"/>
        <end position="77"/>
    </location>
</feature>
<evidence type="ECO:0000256" key="3">
    <source>
        <dbReference type="ARBA" id="ARBA00023163"/>
    </source>
</evidence>
<evidence type="ECO:0000256" key="1">
    <source>
        <dbReference type="ARBA" id="ARBA00023015"/>
    </source>
</evidence>